<keyword evidence="3" id="KW-1185">Reference proteome</keyword>
<protein>
    <submittedName>
        <fullName evidence="2">Uncharacterized protein</fullName>
    </submittedName>
</protein>
<organism evidence="2 3">
    <name type="scientific">Thiorhodococcus drewsii AZ1</name>
    <dbReference type="NCBI Taxonomy" id="765913"/>
    <lineage>
        <taxon>Bacteria</taxon>
        <taxon>Pseudomonadati</taxon>
        <taxon>Pseudomonadota</taxon>
        <taxon>Gammaproteobacteria</taxon>
        <taxon>Chromatiales</taxon>
        <taxon>Chromatiaceae</taxon>
        <taxon>Thiorhodococcus</taxon>
    </lineage>
</organism>
<reference evidence="2 3" key="1">
    <citation type="submission" date="2011-06" db="EMBL/GenBank/DDBJ databases">
        <title>The draft genome of Thiorhodococcus drewsii AZ1.</title>
        <authorList>
            <consortium name="US DOE Joint Genome Institute (JGI-PGF)"/>
            <person name="Lucas S."/>
            <person name="Han J."/>
            <person name="Lapidus A."/>
            <person name="Cheng J.-F."/>
            <person name="Goodwin L."/>
            <person name="Pitluck S."/>
            <person name="Peters L."/>
            <person name="Land M.L."/>
            <person name="Hauser L."/>
            <person name="Vogl K."/>
            <person name="Liu Z."/>
            <person name="Imhoff J."/>
            <person name="Thiel V."/>
            <person name="Frigaard N.-U."/>
            <person name="Bryant D.A."/>
            <person name="Woyke T.J."/>
        </authorList>
    </citation>
    <scope>NUCLEOTIDE SEQUENCE [LARGE SCALE GENOMIC DNA]</scope>
    <source>
        <strain evidence="2 3">AZ1</strain>
    </source>
</reference>
<feature type="region of interest" description="Disordered" evidence="1">
    <location>
        <begin position="29"/>
        <end position="50"/>
    </location>
</feature>
<sequence>MIQVGLEQIGRDRFDRQWLVQTQVRLARPSLNQNKKGSPDPGDWIATSSA</sequence>
<accession>G2DZ12</accession>
<dbReference type="AlphaFoldDB" id="G2DZ12"/>
<name>G2DZ12_9GAMM</name>
<evidence type="ECO:0000256" key="1">
    <source>
        <dbReference type="SAM" id="MobiDB-lite"/>
    </source>
</evidence>
<evidence type="ECO:0000313" key="3">
    <source>
        <dbReference type="Proteomes" id="UP000004200"/>
    </source>
</evidence>
<comment type="caution">
    <text evidence="2">The sequence shown here is derived from an EMBL/GenBank/DDBJ whole genome shotgun (WGS) entry which is preliminary data.</text>
</comment>
<dbReference type="EMBL" id="AFWT01000007">
    <property type="protein sequence ID" value="EGV32366.1"/>
    <property type="molecule type" value="Genomic_DNA"/>
</dbReference>
<proteinExistence type="predicted"/>
<evidence type="ECO:0000313" key="2">
    <source>
        <dbReference type="EMBL" id="EGV32366.1"/>
    </source>
</evidence>
<gene>
    <name evidence="2" type="ORF">ThidrDRAFT_1215</name>
</gene>
<dbReference type="Proteomes" id="UP000004200">
    <property type="component" value="Unassembled WGS sequence"/>
</dbReference>